<feature type="transmembrane region" description="Helical" evidence="6">
    <location>
        <begin position="162"/>
        <end position="183"/>
    </location>
</feature>
<feature type="transmembrane region" description="Helical" evidence="6">
    <location>
        <begin position="195"/>
        <end position="214"/>
    </location>
</feature>
<keyword evidence="3 6" id="KW-0812">Transmembrane</keyword>
<keyword evidence="5 6" id="KW-0472">Membrane</keyword>
<dbReference type="EMBL" id="JAAMAY010000001">
    <property type="protein sequence ID" value="NTC26587.1"/>
    <property type="molecule type" value="Genomic_DNA"/>
</dbReference>
<dbReference type="RefSeq" id="WP_065658994.1">
    <property type="nucleotide sequence ID" value="NZ_CP123840.1"/>
</dbReference>
<evidence type="ECO:0000256" key="4">
    <source>
        <dbReference type="ARBA" id="ARBA00022989"/>
    </source>
</evidence>
<dbReference type="InterPro" id="IPR050189">
    <property type="entry name" value="MFS_Efflux_Transporters"/>
</dbReference>
<dbReference type="CDD" id="cd17324">
    <property type="entry name" value="MFS_NepI_like"/>
    <property type="match status" value="1"/>
</dbReference>
<feature type="transmembrane region" description="Helical" evidence="6">
    <location>
        <begin position="20"/>
        <end position="42"/>
    </location>
</feature>
<accession>A0AA44F0F4</accession>
<evidence type="ECO:0000256" key="6">
    <source>
        <dbReference type="SAM" id="Phobius"/>
    </source>
</evidence>
<evidence type="ECO:0000313" key="8">
    <source>
        <dbReference type="EMBL" id="NTC26587.1"/>
    </source>
</evidence>
<evidence type="ECO:0000256" key="2">
    <source>
        <dbReference type="ARBA" id="ARBA00022475"/>
    </source>
</evidence>
<dbReference type="PROSITE" id="PS50850">
    <property type="entry name" value="MFS"/>
    <property type="match status" value="1"/>
</dbReference>
<dbReference type="PANTHER" id="PTHR43124:SF3">
    <property type="entry name" value="CHLORAMPHENICOL EFFLUX PUMP RV0191"/>
    <property type="match status" value="1"/>
</dbReference>
<dbReference type="Gene3D" id="1.20.1720.10">
    <property type="entry name" value="Multidrug resistance protein D"/>
    <property type="match status" value="1"/>
</dbReference>
<dbReference type="InterPro" id="IPR036259">
    <property type="entry name" value="MFS_trans_sf"/>
</dbReference>
<dbReference type="InterPro" id="IPR020846">
    <property type="entry name" value="MFS_dom"/>
</dbReference>
<keyword evidence="4 6" id="KW-1133">Transmembrane helix</keyword>
<gene>
    <name evidence="8" type="ORF">G6M46_00250</name>
</gene>
<evidence type="ECO:0000256" key="1">
    <source>
        <dbReference type="ARBA" id="ARBA00004651"/>
    </source>
</evidence>
<dbReference type="Proteomes" id="UP000702952">
    <property type="component" value="Unassembled WGS sequence"/>
</dbReference>
<evidence type="ECO:0000256" key="5">
    <source>
        <dbReference type="ARBA" id="ARBA00023136"/>
    </source>
</evidence>
<dbReference type="SUPFAM" id="SSF103473">
    <property type="entry name" value="MFS general substrate transporter"/>
    <property type="match status" value="1"/>
</dbReference>
<evidence type="ECO:0000256" key="3">
    <source>
        <dbReference type="ARBA" id="ARBA00022692"/>
    </source>
</evidence>
<keyword evidence="2" id="KW-1003">Cell membrane</keyword>
<feature type="transmembrane region" description="Helical" evidence="6">
    <location>
        <begin position="54"/>
        <end position="76"/>
    </location>
</feature>
<name>A0AA44F0F4_AGRTU</name>
<comment type="subcellular location">
    <subcellularLocation>
        <location evidence="1">Cell membrane</location>
        <topology evidence="1">Multi-pass membrane protein</topology>
    </subcellularLocation>
</comment>
<dbReference type="PANTHER" id="PTHR43124">
    <property type="entry name" value="PURINE EFFLUX PUMP PBUE"/>
    <property type="match status" value="1"/>
</dbReference>
<dbReference type="GO" id="GO:0005886">
    <property type="term" value="C:plasma membrane"/>
    <property type="evidence" value="ECO:0007669"/>
    <property type="project" value="UniProtKB-SubCell"/>
</dbReference>
<feature type="transmembrane region" description="Helical" evidence="6">
    <location>
        <begin position="129"/>
        <end position="150"/>
    </location>
</feature>
<proteinExistence type="predicted"/>
<feature type="transmembrane region" description="Helical" evidence="6">
    <location>
        <begin position="82"/>
        <end position="108"/>
    </location>
</feature>
<evidence type="ECO:0000313" key="9">
    <source>
        <dbReference type="Proteomes" id="UP000702952"/>
    </source>
</evidence>
<organism evidence="8 9">
    <name type="scientific">Agrobacterium tumefaciens</name>
    <dbReference type="NCBI Taxonomy" id="358"/>
    <lineage>
        <taxon>Bacteria</taxon>
        <taxon>Pseudomonadati</taxon>
        <taxon>Pseudomonadota</taxon>
        <taxon>Alphaproteobacteria</taxon>
        <taxon>Hyphomicrobiales</taxon>
        <taxon>Rhizobiaceae</taxon>
        <taxon>Rhizobium/Agrobacterium group</taxon>
        <taxon>Agrobacterium</taxon>
        <taxon>Agrobacterium tumefaciens complex</taxon>
    </lineage>
</organism>
<feature type="domain" description="Major facilitator superfamily (MFS) profile" evidence="7">
    <location>
        <begin position="1"/>
        <end position="346"/>
    </location>
</feature>
<dbReference type="Pfam" id="PF07690">
    <property type="entry name" value="MFS_1"/>
    <property type="match status" value="1"/>
</dbReference>
<reference evidence="8" key="1">
    <citation type="journal article" date="2020" name="Science">
        <title>Unexpected conservation and global transmission of agrobacterial virulence plasmids.</title>
        <authorList>
            <person name="Weisberg A.J."/>
            <person name="Davis E.W. 2nd"/>
            <person name="Tabima J."/>
            <person name="Belcher M.S."/>
            <person name="Miller M."/>
            <person name="Kuo C.H."/>
            <person name="Loper J.E."/>
            <person name="Grunwald N.J."/>
            <person name="Putnam M.L."/>
            <person name="Chang J.H."/>
        </authorList>
    </citation>
    <scope>NUCLEOTIDE SEQUENCE</scope>
    <source>
        <strain evidence="8">17-1853-1a</strain>
    </source>
</reference>
<dbReference type="InterPro" id="IPR011701">
    <property type="entry name" value="MFS"/>
</dbReference>
<protein>
    <submittedName>
        <fullName evidence="8">MFS transporter</fullName>
    </submittedName>
</protein>
<comment type="caution">
    <text evidence="8">The sequence shown here is derived from an EMBL/GenBank/DDBJ whole genome shotgun (WGS) entry which is preliminary data.</text>
</comment>
<sequence>MLVFTAGNVIAGLSDSLTPLLFARLLSGLAHGVFFAVASSVATRLVKPERAGAALALVFGGVTVAMSLGVPVGTWLGTILHWQVIFLVIAACGLIGSLGIAALMPAGSGEAATKGAGLRDLGVLFDRRLLAGASIPMLSYTGSFALYTFVSPILLHVTNVSVGTASLTLLAYVLGAAVGNVLCGRLTDSQGMDRASVILLVGIVLSLVLIAFVACRDDRAGSAAGLDNLRRYPATPVAYPDAGPTPPAAGHGRGVGHEHCGLQRRCRERLGDRRRGDRRLGSAVARTDRRGYRCGRGCGAPLADCFAVDEGDGKWCNAGSGAGRALIWPSIHRPPHSSPATMRAHP</sequence>
<dbReference type="AlphaFoldDB" id="A0AA44F0F4"/>
<evidence type="ECO:0000259" key="7">
    <source>
        <dbReference type="PROSITE" id="PS50850"/>
    </source>
</evidence>
<dbReference type="GO" id="GO:0022857">
    <property type="term" value="F:transmembrane transporter activity"/>
    <property type="evidence" value="ECO:0007669"/>
    <property type="project" value="InterPro"/>
</dbReference>